<feature type="region of interest" description="Disordered" evidence="1">
    <location>
        <begin position="42"/>
        <end position="82"/>
    </location>
</feature>
<accession>A0ABR7JTS2</accession>
<dbReference type="RefSeq" id="WP_153972959.1">
    <property type="nucleotide sequence ID" value="NZ_JACRWE010000014.1"/>
</dbReference>
<evidence type="ECO:0000256" key="1">
    <source>
        <dbReference type="SAM" id="MobiDB-lite"/>
    </source>
</evidence>
<dbReference type="NCBIfam" id="NF040601">
    <property type="entry name" value="TerS_not_xtmA"/>
    <property type="match status" value="1"/>
</dbReference>
<protein>
    <recommendedName>
        <fullName evidence="2">PBSX phage terminase small subunit-like N-terminal domain-containing protein</fullName>
    </recommendedName>
</protein>
<evidence type="ECO:0000259" key="2">
    <source>
        <dbReference type="Pfam" id="PF10668"/>
    </source>
</evidence>
<feature type="domain" description="PBSX phage terminase small subunit-like N-terminal" evidence="2">
    <location>
        <begin position="1"/>
        <end position="51"/>
    </location>
</feature>
<dbReference type="Proteomes" id="UP000609849">
    <property type="component" value="Unassembled WGS sequence"/>
</dbReference>
<dbReference type="Pfam" id="PF10668">
    <property type="entry name" value="Phage_terminase"/>
    <property type="match status" value="1"/>
</dbReference>
<dbReference type="InterPro" id="IPR018925">
    <property type="entry name" value="XtmA-like_N"/>
</dbReference>
<organism evidence="3 4">
    <name type="scientific">Romboutsia faecis</name>
    <dbReference type="NCBI Taxonomy" id="2764597"/>
    <lineage>
        <taxon>Bacteria</taxon>
        <taxon>Bacillati</taxon>
        <taxon>Bacillota</taxon>
        <taxon>Clostridia</taxon>
        <taxon>Peptostreptococcales</taxon>
        <taxon>Peptostreptococcaceae</taxon>
        <taxon>Romboutsia</taxon>
    </lineage>
</organism>
<evidence type="ECO:0000313" key="3">
    <source>
        <dbReference type="EMBL" id="MBC5998322.1"/>
    </source>
</evidence>
<name>A0ABR7JTS2_9FIRM</name>
<feature type="compositionally biased region" description="Basic and acidic residues" evidence="1">
    <location>
        <begin position="7"/>
        <end position="20"/>
    </location>
</feature>
<evidence type="ECO:0000313" key="4">
    <source>
        <dbReference type="Proteomes" id="UP000609849"/>
    </source>
</evidence>
<keyword evidence="4" id="KW-1185">Reference proteome</keyword>
<sequence length="242" mass="28230">MARNRNPNRDKAYEIYKDHRGEVSPKKISEILNENVNNIRNWKSNDKWDEQLREDTRPGAPKGNQNAKGSKGSPGNVHNYKHGLYTSEDRYTKKNLKRMLPTDVLNLMGELEEESPVDKLWRSILLQEARIIRMQKISHVKNKKDITKELKKISKGDTYTEEYEVQFAWDKENSNITALSKAMDTLTKMIDRYDKMIHANWDLVTEEQKLRIEVLKSKLGVKDDSNNKSISKLDSILAEIKK</sequence>
<feature type="region of interest" description="Disordered" evidence="1">
    <location>
        <begin position="1"/>
        <end position="20"/>
    </location>
</feature>
<dbReference type="EMBL" id="JACRWE010000014">
    <property type="protein sequence ID" value="MBC5998322.1"/>
    <property type="molecule type" value="Genomic_DNA"/>
</dbReference>
<reference evidence="3 4" key="1">
    <citation type="submission" date="2020-08" db="EMBL/GenBank/DDBJ databases">
        <authorList>
            <person name="Liu C."/>
            <person name="Sun Q."/>
        </authorList>
    </citation>
    <scope>NUCLEOTIDE SEQUENCE [LARGE SCALE GENOMIC DNA]</scope>
    <source>
        <strain evidence="3 4">NSJ-18</strain>
    </source>
</reference>
<comment type="caution">
    <text evidence="3">The sequence shown here is derived from an EMBL/GenBank/DDBJ whole genome shotgun (WGS) entry which is preliminary data.</text>
</comment>
<gene>
    <name evidence="3" type="ORF">H8923_16350</name>
</gene>
<proteinExistence type="predicted"/>
<feature type="compositionally biased region" description="Basic and acidic residues" evidence="1">
    <location>
        <begin position="43"/>
        <end position="57"/>
    </location>
</feature>